<organism evidence="2 3">
    <name type="scientific">Ensete ventricosum</name>
    <name type="common">Abyssinian banana</name>
    <name type="synonym">Musa ensete</name>
    <dbReference type="NCBI Taxonomy" id="4639"/>
    <lineage>
        <taxon>Eukaryota</taxon>
        <taxon>Viridiplantae</taxon>
        <taxon>Streptophyta</taxon>
        <taxon>Embryophyta</taxon>
        <taxon>Tracheophyta</taxon>
        <taxon>Spermatophyta</taxon>
        <taxon>Magnoliopsida</taxon>
        <taxon>Liliopsida</taxon>
        <taxon>Zingiberales</taxon>
        <taxon>Musaceae</taxon>
        <taxon>Ensete</taxon>
    </lineage>
</organism>
<name>A0A426ZEY2_ENSVE</name>
<protein>
    <submittedName>
        <fullName evidence="2">Uncharacterized protein</fullName>
    </submittedName>
</protein>
<gene>
    <name evidence="2" type="ORF">B296_00036293</name>
</gene>
<evidence type="ECO:0000313" key="2">
    <source>
        <dbReference type="EMBL" id="RRT62526.1"/>
    </source>
</evidence>
<proteinExistence type="predicted"/>
<dbReference type="Proteomes" id="UP000287651">
    <property type="component" value="Unassembled WGS sequence"/>
</dbReference>
<evidence type="ECO:0000313" key="3">
    <source>
        <dbReference type="Proteomes" id="UP000287651"/>
    </source>
</evidence>
<dbReference type="AlphaFoldDB" id="A0A426ZEY2"/>
<sequence length="154" mass="17251">MKDLIVRRPSAVSQAKHRELFPTALFRIQQPTTNGTVHEEEEEGQSGASNRRRRPFRLENNAPSALLSLSLSLRDETSFEPIKGLASRGVPGCVRRSGQTKGSWSSRNRIAFALEQPFRCPWFFFPNSDAVALHAMLLPHSHHCRRGGVESTST</sequence>
<dbReference type="EMBL" id="AMZH03006947">
    <property type="protein sequence ID" value="RRT62526.1"/>
    <property type="molecule type" value="Genomic_DNA"/>
</dbReference>
<feature type="region of interest" description="Disordered" evidence="1">
    <location>
        <begin position="26"/>
        <end position="57"/>
    </location>
</feature>
<reference evidence="2 3" key="1">
    <citation type="journal article" date="2014" name="Agronomy (Basel)">
        <title>A Draft Genome Sequence for Ensete ventricosum, the Drought-Tolerant Tree Against Hunger.</title>
        <authorList>
            <person name="Harrison J."/>
            <person name="Moore K.A."/>
            <person name="Paszkiewicz K."/>
            <person name="Jones T."/>
            <person name="Grant M."/>
            <person name="Ambacheew D."/>
            <person name="Muzemil S."/>
            <person name="Studholme D.J."/>
        </authorList>
    </citation>
    <scope>NUCLEOTIDE SEQUENCE [LARGE SCALE GENOMIC DNA]</scope>
</reference>
<evidence type="ECO:0000256" key="1">
    <source>
        <dbReference type="SAM" id="MobiDB-lite"/>
    </source>
</evidence>
<comment type="caution">
    <text evidence="2">The sequence shown here is derived from an EMBL/GenBank/DDBJ whole genome shotgun (WGS) entry which is preliminary data.</text>
</comment>
<accession>A0A426ZEY2</accession>